<evidence type="ECO:0000256" key="3">
    <source>
        <dbReference type="ARBA" id="ARBA00004370"/>
    </source>
</evidence>
<dbReference type="GO" id="GO:0005739">
    <property type="term" value="C:mitochondrion"/>
    <property type="evidence" value="ECO:0007669"/>
    <property type="project" value="UniProtKB-SubCell"/>
</dbReference>
<evidence type="ECO:0000313" key="9">
    <source>
        <dbReference type="Proteomes" id="UP000256328"/>
    </source>
</evidence>
<gene>
    <name evidence="8" type="ORF">BP5796_12973</name>
</gene>
<dbReference type="OrthoDB" id="194358at2759"/>
<dbReference type="PANTHER" id="PTHR48182:SF2">
    <property type="entry name" value="PROTEIN SERAC1"/>
    <property type="match status" value="1"/>
</dbReference>
<dbReference type="GO" id="GO:0016020">
    <property type="term" value="C:membrane"/>
    <property type="evidence" value="ECO:0007669"/>
    <property type="project" value="UniProtKB-SubCell"/>
</dbReference>
<keyword evidence="6" id="KW-0472">Membrane</keyword>
<evidence type="ECO:0000256" key="7">
    <source>
        <dbReference type="SAM" id="MobiDB-lite"/>
    </source>
</evidence>
<evidence type="ECO:0000256" key="1">
    <source>
        <dbReference type="ARBA" id="ARBA00004173"/>
    </source>
</evidence>
<evidence type="ECO:0000313" key="8">
    <source>
        <dbReference type="EMBL" id="RDW56906.1"/>
    </source>
</evidence>
<dbReference type="PANTHER" id="PTHR48182">
    <property type="entry name" value="PROTEIN SERAC1"/>
    <property type="match status" value="1"/>
</dbReference>
<dbReference type="EMBL" id="PDLN01000024">
    <property type="protein sequence ID" value="RDW56906.1"/>
    <property type="molecule type" value="Genomic_DNA"/>
</dbReference>
<proteinExistence type="predicted"/>
<reference evidence="8 9" key="1">
    <citation type="journal article" date="2018" name="IMA Fungus">
        <title>IMA Genome-F 9: Draft genome sequence of Annulohypoxylon stygium, Aspergillus mulundensis, Berkeleyomyces basicola (syn. Thielaviopsis basicola), Ceratocystis smalleyi, two Cercospora beticola strains, Coleophoma cylindrospora, Fusarium fracticaudum, Phialophora cf. hyalina, and Morchella septimelata.</title>
        <authorList>
            <person name="Wingfield B.D."/>
            <person name="Bills G.F."/>
            <person name="Dong Y."/>
            <person name="Huang W."/>
            <person name="Nel W.J."/>
            <person name="Swalarsk-Parry B.S."/>
            <person name="Vaghefi N."/>
            <person name="Wilken P.M."/>
            <person name="An Z."/>
            <person name="de Beer Z.W."/>
            <person name="De Vos L."/>
            <person name="Chen L."/>
            <person name="Duong T.A."/>
            <person name="Gao Y."/>
            <person name="Hammerbacher A."/>
            <person name="Kikkert J.R."/>
            <person name="Li Y."/>
            <person name="Li H."/>
            <person name="Li K."/>
            <person name="Li Q."/>
            <person name="Liu X."/>
            <person name="Ma X."/>
            <person name="Naidoo K."/>
            <person name="Pethybridge S.J."/>
            <person name="Sun J."/>
            <person name="Steenkamp E.T."/>
            <person name="van der Nest M.A."/>
            <person name="van Wyk S."/>
            <person name="Wingfield M.J."/>
            <person name="Xiong C."/>
            <person name="Yue Q."/>
            <person name="Zhang X."/>
        </authorList>
    </citation>
    <scope>NUCLEOTIDE SEQUENCE [LARGE SCALE GENOMIC DNA]</scope>
    <source>
        <strain evidence="8 9">BP5796</strain>
    </source>
</reference>
<dbReference type="GO" id="GO:0005783">
    <property type="term" value="C:endoplasmic reticulum"/>
    <property type="evidence" value="ECO:0007669"/>
    <property type="project" value="UniProtKB-SubCell"/>
</dbReference>
<evidence type="ECO:0000256" key="4">
    <source>
        <dbReference type="ARBA" id="ARBA00022824"/>
    </source>
</evidence>
<keyword evidence="5" id="KW-0496">Mitochondrion</keyword>
<accession>A0A3D8Q508</accession>
<evidence type="ECO:0000256" key="5">
    <source>
        <dbReference type="ARBA" id="ARBA00023128"/>
    </source>
</evidence>
<dbReference type="InterPro" id="IPR029058">
    <property type="entry name" value="AB_hydrolase_fold"/>
</dbReference>
<name>A0A3D8Q508_9HELO</name>
<feature type="region of interest" description="Disordered" evidence="7">
    <location>
        <begin position="1"/>
        <end position="22"/>
    </location>
</feature>
<comment type="caution">
    <text evidence="8">The sequence shown here is derived from an EMBL/GenBank/DDBJ whole genome shotgun (WGS) entry which is preliminary data.</text>
</comment>
<dbReference type="AlphaFoldDB" id="A0A3D8Q508"/>
<keyword evidence="4" id="KW-0256">Endoplasmic reticulum</keyword>
<keyword evidence="9" id="KW-1185">Reference proteome</keyword>
<protein>
    <submittedName>
        <fullName evidence="8">Uncharacterized protein</fullName>
    </submittedName>
</protein>
<sequence length="139" mass="15551">MEKNTAPSDQRRAPSASSGFLQRAVSFRSRTADTTPVSSKGPLGLTTLHNPCISNIVADLVFIHGLGGGSKKTWAKDDDPSLFWPQEWLPHDDDFQDVRIHSFGYDANYDKKSILNIHDFAKDLLGWLKDSPNIPREEQ</sequence>
<dbReference type="InterPro" id="IPR052374">
    <property type="entry name" value="SERAC1"/>
</dbReference>
<evidence type="ECO:0000256" key="6">
    <source>
        <dbReference type="ARBA" id="ARBA00023136"/>
    </source>
</evidence>
<organism evidence="8 9">
    <name type="scientific">Coleophoma crateriformis</name>
    <dbReference type="NCBI Taxonomy" id="565419"/>
    <lineage>
        <taxon>Eukaryota</taxon>
        <taxon>Fungi</taxon>
        <taxon>Dikarya</taxon>
        <taxon>Ascomycota</taxon>
        <taxon>Pezizomycotina</taxon>
        <taxon>Leotiomycetes</taxon>
        <taxon>Helotiales</taxon>
        <taxon>Dermateaceae</taxon>
        <taxon>Coleophoma</taxon>
    </lineage>
</organism>
<dbReference type="Proteomes" id="UP000256328">
    <property type="component" value="Unassembled WGS sequence"/>
</dbReference>
<comment type="subcellular location">
    <subcellularLocation>
        <location evidence="2">Endoplasmic reticulum</location>
    </subcellularLocation>
    <subcellularLocation>
        <location evidence="3">Membrane</location>
    </subcellularLocation>
    <subcellularLocation>
        <location evidence="1">Mitochondrion</location>
    </subcellularLocation>
</comment>
<dbReference type="SUPFAM" id="SSF53474">
    <property type="entry name" value="alpha/beta-Hydrolases"/>
    <property type="match status" value="1"/>
</dbReference>
<evidence type="ECO:0000256" key="2">
    <source>
        <dbReference type="ARBA" id="ARBA00004240"/>
    </source>
</evidence>